<gene>
    <name evidence="1" type="ORF">HNR15_003584</name>
</gene>
<dbReference type="AlphaFoldDB" id="A0A853DG96"/>
<evidence type="ECO:0000313" key="2">
    <source>
        <dbReference type="Proteomes" id="UP000571817"/>
    </source>
</evidence>
<name>A0A853DG96_9MICO</name>
<organism evidence="1 2">
    <name type="scientific">Allobranchiibius huperziae</name>
    <dbReference type="NCBI Taxonomy" id="1874116"/>
    <lineage>
        <taxon>Bacteria</taxon>
        <taxon>Bacillati</taxon>
        <taxon>Actinomycetota</taxon>
        <taxon>Actinomycetes</taxon>
        <taxon>Micrococcales</taxon>
        <taxon>Dermacoccaceae</taxon>
        <taxon>Allobranchiibius</taxon>
    </lineage>
</organism>
<evidence type="ECO:0000313" key="1">
    <source>
        <dbReference type="EMBL" id="NYJ76566.1"/>
    </source>
</evidence>
<sequence length="102" mass="11624">MNRDIDVWRLRMSRSKRRRAAAWIAAEAAPTLNRGHRTVTLNISDRRTLNAFGRRAGSFQPETLRRLEQRVVDELSSAQPGHYEAVAQRSHDGTIEVTVGTR</sequence>
<keyword evidence="2" id="KW-1185">Reference proteome</keyword>
<dbReference type="EMBL" id="JACCFW010000003">
    <property type="protein sequence ID" value="NYJ76566.1"/>
    <property type="molecule type" value="Genomic_DNA"/>
</dbReference>
<proteinExistence type="predicted"/>
<reference evidence="1 2" key="1">
    <citation type="submission" date="2020-07" db="EMBL/GenBank/DDBJ databases">
        <title>Sequencing the genomes of 1000 actinobacteria strains.</title>
        <authorList>
            <person name="Klenk H.-P."/>
        </authorList>
    </citation>
    <scope>NUCLEOTIDE SEQUENCE [LARGE SCALE GENOMIC DNA]</scope>
    <source>
        <strain evidence="1 2">DSM 29531</strain>
    </source>
</reference>
<comment type="caution">
    <text evidence="1">The sequence shown here is derived from an EMBL/GenBank/DDBJ whole genome shotgun (WGS) entry which is preliminary data.</text>
</comment>
<accession>A0A853DG96</accession>
<dbReference type="RefSeq" id="WP_179483955.1">
    <property type="nucleotide sequence ID" value="NZ_JACCFW010000003.1"/>
</dbReference>
<protein>
    <submittedName>
        <fullName evidence="1">Uncharacterized protein</fullName>
    </submittedName>
</protein>
<dbReference type="Proteomes" id="UP000571817">
    <property type="component" value="Unassembled WGS sequence"/>
</dbReference>